<organism evidence="3 4">
    <name type="scientific">Volvox reticuliferus</name>
    <dbReference type="NCBI Taxonomy" id="1737510"/>
    <lineage>
        <taxon>Eukaryota</taxon>
        <taxon>Viridiplantae</taxon>
        <taxon>Chlorophyta</taxon>
        <taxon>core chlorophytes</taxon>
        <taxon>Chlorophyceae</taxon>
        <taxon>CS clade</taxon>
        <taxon>Chlamydomonadales</taxon>
        <taxon>Volvocaceae</taxon>
        <taxon>Volvox</taxon>
    </lineage>
</organism>
<evidence type="ECO:0000313" key="2">
    <source>
        <dbReference type="EMBL" id="GIL77297.1"/>
    </source>
</evidence>
<evidence type="ECO:0000313" key="5">
    <source>
        <dbReference type="Proteomes" id="UP000747110"/>
    </source>
</evidence>
<evidence type="ECO:0000256" key="1">
    <source>
        <dbReference type="SAM" id="MobiDB-lite"/>
    </source>
</evidence>
<dbReference type="AlphaFoldDB" id="A0A8J4DEA1"/>
<feature type="region of interest" description="Disordered" evidence="1">
    <location>
        <begin position="1"/>
        <end position="47"/>
    </location>
</feature>
<dbReference type="PANTHER" id="PTHR40430">
    <property type="entry name" value="T. BRUCEI SPP.-SPECIFIC PROTEIN"/>
    <property type="match status" value="1"/>
</dbReference>
<dbReference type="EMBL" id="BNCQ01000004">
    <property type="protein sequence ID" value="GIL97396.1"/>
    <property type="molecule type" value="Genomic_DNA"/>
</dbReference>
<feature type="region of interest" description="Disordered" evidence="1">
    <location>
        <begin position="374"/>
        <end position="417"/>
    </location>
</feature>
<evidence type="ECO:0000313" key="3">
    <source>
        <dbReference type="EMBL" id="GIL97396.1"/>
    </source>
</evidence>
<name>A0A8J4DEA1_9CHLO</name>
<dbReference type="EMBL" id="BNCP01000010">
    <property type="protein sequence ID" value="GIL77297.1"/>
    <property type="molecule type" value="Genomic_DNA"/>
</dbReference>
<feature type="compositionally biased region" description="Polar residues" evidence="1">
    <location>
        <begin position="1"/>
        <end position="12"/>
    </location>
</feature>
<reference evidence="3" key="1">
    <citation type="journal article" date="2021" name="Proc. Natl. Acad. Sci. U.S.A.">
        <title>Three genomes in the algal genus Volvox reveal the fate of a haploid sex-determining region after a transition to homothallism.</title>
        <authorList>
            <person name="Yamamoto K."/>
            <person name="Hamaji T."/>
            <person name="Kawai-Toyooka H."/>
            <person name="Matsuzaki R."/>
            <person name="Takahashi F."/>
            <person name="Nishimura Y."/>
            <person name="Kawachi M."/>
            <person name="Noguchi H."/>
            <person name="Minakuchi Y."/>
            <person name="Umen J.G."/>
            <person name="Toyoda A."/>
            <person name="Nozaki H."/>
        </authorList>
    </citation>
    <scope>NUCLEOTIDE SEQUENCE</scope>
    <source>
        <strain evidence="3">NIES-3785</strain>
        <strain evidence="2">NIES-3786</strain>
    </source>
</reference>
<dbReference type="OrthoDB" id="541713at2759"/>
<comment type="caution">
    <text evidence="3">The sequence shown here is derived from an EMBL/GenBank/DDBJ whole genome shotgun (WGS) entry which is preliminary data.</text>
</comment>
<accession>A0A8J4DEA1</accession>
<keyword evidence="5" id="KW-1185">Reference proteome</keyword>
<dbReference type="Proteomes" id="UP000722791">
    <property type="component" value="Unassembled WGS sequence"/>
</dbReference>
<sequence length="417" mass="46508">MLGQSRSQQSGLAPTENGEDTALQAEASTSGRGDSNAAGPDPDPDDPLAALALAASEDLIAQLPRYATPNIASTLPVYSNNEQEFILRTFAGHNYDMLRHLPTGIREQQVNASRTARQEACRAFLMPGLLGSQLRLKSNPVNQQNLFTAFEYIPSRYSLAAELASKERVANEATRLAIGRGKEFIPVVAPNLQKQHEIGPKVGYVYLAGPEEDQETMRQSNRTYHEGAYIQQPFIPPGTQKVAAEVPTRLDAWAMMKNLKRVLEADWEGAYISIFENEHDCWVVCFQEQTVDGLDGLAAYMNVFIRTNRVATEYRLTKVVEFWGSTPGDGCVYYVMRPPWVAHDKVETFFKLHPEERDYRTSFSVVEIEAERKARKKAVDAGQDPLDVDQRLKQMSVKAQHAAPDPDLPPARSARAR</sequence>
<protein>
    <submittedName>
        <fullName evidence="3">Uncharacterized protein</fullName>
    </submittedName>
</protein>
<evidence type="ECO:0000313" key="4">
    <source>
        <dbReference type="Proteomes" id="UP000722791"/>
    </source>
</evidence>
<dbReference type="PANTHER" id="PTHR40430:SF1">
    <property type="entry name" value="T. BRUCEI SPP.-SPECIFIC PROTEIN"/>
    <property type="match status" value="1"/>
</dbReference>
<dbReference type="Proteomes" id="UP000747110">
    <property type="component" value="Unassembled WGS sequence"/>
</dbReference>
<proteinExistence type="predicted"/>
<gene>
    <name evidence="2" type="ORF">Vretifemale_6770</name>
    <name evidence="3" type="ORF">Vretimale_3057</name>
</gene>